<dbReference type="Proteomes" id="UP001314229">
    <property type="component" value="Unassembled WGS sequence"/>
</dbReference>
<feature type="disulfide bond" evidence="2">
    <location>
        <begin position="170"/>
        <end position="190"/>
    </location>
</feature>
<dbReference type="InterPro" id="IPR015386">
    <property type="entry name" value="MHC_II-assoc_invar/CLIP_MHC-bd"/>
</dbReference>
<dbReference type="Pfam" id="PF09307">
    <property type="entry name" value="MHC2-interact"/>
    <property type="match status" value="1"/>
</dbReference>
<dbReference type="GO" id="GO:0016020">
    <property type="term" value="C:membrane"/>
    <property type="evidence" value="ECO:0007669"/>
    <property type="project" value="InterPro"/>
</dbReference>
<accession>A0AAV1P5Y6</accession>
<evidence type="ECO:0000256" key="1">
    <source>
        <dbReference type="ARBA" id="ARBA00023157"/>
    </source>
</evidence>
<sequence>MWVFPACYFQFLLLLINIKVCVCVKMSDPETPDQPLLSHPSAPAGGRPSRAYKVAGLTLFACALIAGQAMIAYFVLSQRGDIRSLKEQNNNMKAELSKGRSVAVPMQMHVPMKALPELMIDSVDEESSTSAPMKATDCQMKPVQVPGFRPACDPRGLYQAQQCFMEQCWCVNPVTGQEVPGSLTRGPARCSRAVSFTGGLSNMLTLSDADV</sequence>
<keyword evidence="4" id="KW-0732">Signal</keyword>
<comment type="caution">
    <text evidence="6">The sequence shown here is derived from an EMBL/GenBank/DDBJ whole genome shotgun (WGS) entry which is preliminary data.</text>
</comment>
<keyword evidence="3" id="KW-0472">Membrane</keyword>
<dbReference type="AlphaFoldDB" id="A0AAV1P5Y6"/>
<name>A0AAV1P5Y6_SCOSC</name>
<feature type="signal peptide" evidence="4">
    <location>
        <begin position="1"/>
        <end position="23"/>
    </location>
</feature>
<keyword evidence="3" id="KW-0812">Transmembrane</keyword>
<gene>
    <name evidence="6" type="ORF">FSCOSCO3_A016385</name>
</gene>
<feature type="transmembrane region" description="Helical" evidence="3">
    <location>
        <begin position="54"/>
        <end position="76"/>
    </location>
</feature>
<evidence type="ECO:0000259" key="5">
    <source>
        <dbReference type="PROSITE" id="PS51162"/>
    </source>
</evidence>
<protein>
    <submittedName>
        <fullName evidence="6">Insulin-like growth factor-binding protein 2</fullName>
    </submittedName>
</protein>
<keyword evidence="1 2" id="KW-1015">Disulfide bond</keyword>
<evidence type="ECO:0000256" key="4">
    <source>
        <dbReference type="SAM" id="SignalP"/>
    </source>
</evidence>
<keyword evidence="7" id="KW-1185">Reference proteome</keyword>
<dbReference type="GO" id="GO:0019882">
    <property type="term" value="P:antigen processing and presentation"/>
    <property type="evidence" value="ECO:0007669"/>
    <property type="project" value="InterPro"/>
</dbReference>
<evidence type="ECO:0000313" key="7">
    <source>
        <dbReference type="Proteomes" id="UP001314229"/>
    </source>
</evidence>
<dbReference type="PROSITE" id="PS51162">
    <property type="entry name" value="THYROGLOBULIN_1_2"/>
    <property type="match status" value="1"/>
</dbReference>
<dbReference type="GO" id="GO:0042289">
    <property type="term" value="F:MHC class II protein binding"/>
    <property type="evidence" value="ECO:0007669"/>
    <property type="project" value="InterPro"/>
</dbReference>
<dbReference type="GO" id="GO:0006955">
    <property type="term" value="P:immune response"/>
    <property type="evidence" value="ECO:0007669"/>
    <property type="project" value="InterPro"/>
</dbReference>
<dbReference type="CDD" id="cd00191">
    <property type="entry name" value="TY"/>
    <property type="match status" value="1"/>
</dbReference>
<dbReference type="Pfam" id="PF00086">
    <property type="entry name" value="Thyroglobulin_1"/>
    <property type="match status" value="1"/>
</dbReference>
<dbReference type="GO" id="GO:0006886">
    <property type="term" value="P:intracellular protein transport"/>
    <property type="evidence" value="ECO:0007669"/>
    <property type="project" value="InterPro"/>
</dbReference>
<evidence type="ECO:0000256" key="2">
    <source>
        <dbReference type="PROSITE-ProRule" id="PRU00500"/>
    </source>
</evidence>
<evidence type="ECO:0000256" key="3">
    <source>
        <dbReference type="SAM" id="Phobius"/>
    </source>
</evidence>
<dbReference type="Gene3D" id="4.10.800.10">
    <property type="entry name" value="Thyroglobulin type-1"/>
    <property type="match status" value="1"/>
</dbReference>
<feature type="domain" description="Thyroglobulin type-1" evidence="5">
    <location>
        <begin position="135"/>
        <end position="190"/>
    </location>
</feature>
<dbReference type="EMBL" id="CAWUFR010000100">
    <property type="protein sequence ID" value="CAK6967062.1"/>
    <property type="molecule type" value="Genomic_DNA"/>
</dbReference>
<keyword evidence="3" id="KW-1133">Transmembrane helix</keyword>
<proteinExistence type="predicted"/>
<dbReference type="SUPFAM" id="SSF57610">
    <property type="entry name" value="Thyroglobulin type-1 domain"/>
    <property type="match status" value="1"/>
</dbReference>
<dbReference type="PROSITE" id="PS00484">
    <property type="entry name" value="THYROGLOBULIN_1_1"/>
    <property type="match status" value="1"/>
</dbReference>
<reference evidence="6 7" key="1">
    <citation type="submission" date="2024-01" db="EMBL/GenBank/DDBJ databases">
        <authorList>
            <person name="Alioto T."/>
            <person name="Alioto T."/>
            <person name="Gomez Garrido J."/>
        </authorList>
    </citation>
    <scope>NUCLEOTIDE SEQUENCE [LARGE SCALE GENOMIC DNA]</scope>
</reference>
<dbReference type="SMART" id="SM00211">
    <property type="entry name" value="TY"/>
    <property type="match status" value="1"/>
</dbReference>
<evidence type="ECO:0000313" key="6">
    <source>
        <dbReference type="EMBL" id="CAK6967062.1"/>
    </source>
</evidence>
<comment type="caution">
    <text evidence="2">Lacks conserved residue(s) required for the propagation of feature annotation.</text>
</comment>
<organism evidence="6 7">
    <name type="scientific">Scomber scombrus</name>
    <name type="common">Atlantic mackerel</name>
    <name type="synonym">Scomber vernalis</name>
    <dbReference type="NCBI Taxonomy" id="13677"/>
    <lineage>
        <taxon>Eukaryota</taxon>
        <taxon>Metazoa</taxon>
        <taxon>Chordata</taxon>
        <taxon>Craniata</taxon>
        <taxon>Vertebrata</taxon>
        <taxon>Euteleostomi</taxon>
        <taxon>Actinopterygii</taxon>
        <taxon>Neopterygii</taxon>
        <taxon>Teleostei</taxon>
        <taxon>Neoteleostei</taxon>
        <taxon>Acanthomorphata</taxon>
        <taxon>Pelagiaria</taxon>
        <taxon>Scombriformes</taxon>
        <taxon>Scombridae</taxon>
        <taxon>Scomber</taxon>
    </lineage>
</organism>
<feature type="chain" id="PRO_5043931591" evidence="4">
    <location>
        <begin position="24"/>
        <end position="211"/>
    </location>
</feature>
<dbReference type="InterPro" id="IPR036857">
    <property type="entry name" value="Thyroglobulin_1_sf"/>
</dbReference>
<dbReference type="InterPro" id="IPR000716">
    <property type="entry name" value="Thyroglobulin_1"/>
</dbReference>